<keyword evidence="6" id="KW-0560">Oxidoreductase</keyword>
<evidence type="ECO:0000256" key="7">
    <source>
        <dbReference type="ARBA" id="ARBA00023004"/>
    </source>
</evidence>
<comment type="cofactor">
    <cofactor evidence="1">
        <name>FAD</name>
        <dbReference type="ChEBI" id="CHEBI:57692"/>
    </cofactor>
</comment>
<evidence type="ECO:0000256" key="5">
    <source>
        <dbReference type="ARBA" id="ARBA00022827"/>
    </source>
</evidence>
<sequence>MSQSTPNADFRDLSAFDALEDGKITPFSLDGTPVVVIRDGDSVHAFAGKCPHKEAPLEQGAFCRTEKGSVLVCPWHKAVFDAVDGSLVEPLALDPLPQYPVQVVDGRVLVGLRPMQREAPEKRQENESVLLLGAGAAAVSAAVTLRAEGFAGTITMVSEEKDLPYDRTALSKTVLVSESEKAHAPPVRDEEFYTQRGITRVRGHVAQFDPQIRTAKLQDGTELTADHVLIATGAVTRKPDIPGVDMKGVYTLHREADAERIAAILDPDLAVTIVGAGFIGLEAASSLRQRGVGVTIISDSEIPMEKQFGREIGIRLRQLHEENGVAFVSDARVTKIYAEDGKDGTASGVELDDGTRLPAAFVLLGVGVTPATDYVSGLERDESGAIVVNGQMRVTRGGEAGVYSGVYAAGDASAVFHDGAPRRIEHWRHAEVQGRIAALAMMGHDTPNVPMPWFWTQQFGKKIELLGWGENFDNVALEGDIRGFKFLATYIKDGSPIALAGAGHAADMARAAVDFDGFLKEKAGSGL</sequence>
<dbReference type="PROSITE" id="PS51296">
    <property type="entry name" value="RIESKE"/>
    <property type="match status" value="1"/>
</dbReference>
<dbReference type="InterPro" id="IPR017941">
    <property type="entry name" value="Rieske_2Fe-2S"/>
</dbReference>
<evidence type="ECO:0000313" key="10">
    <source>
        <dbReference type="EMBL" id="KXV17425.1"/>
    </source>
</evidence>
<dbReference type="InterPro" id="IPR036922">
    <property type="entry name" value="Rieske_2Fe-2S_sf"/>
</dbReference>
<evidence type="ECO:0000256" key="8">
    <source>
        <dbReference type="ARBA" id="ARBA00023014"/>
    </source>
</evidence>
<evidence type="ECO:0000256" key="3">
    <source>
        <dbReference type="ARBA" id="ARBA00022714"/>
    </source>
</evidence>
<proteinExistence type="predicted"/>
<dbReference type="InterPro" id="IPR050446">
    <property type="entry name" value="FAD-oxidoreductase/Apoptosis"/>
</dbReference>
<name>A0A149RSU5_GLUOY</name>
<dbReference type="Pfam" id="PF14759">
    <property type="entry name" value="Reductase_C"/>
    <property type="match status" value="1"/>
</dbReference>
<dbReference type="Proteomes" id="UP000075655">
    <property type="component" value="Unassembled WGS sequence"/>
</dbReference>
<dbReference type="Pfam" id="PF07992">
    <property type="entry name" value="Pyr_redox_2"/>
    <property type="match status" value="1"/>
</dbReference>
<keyword evidence="7" id="KW-0408">Iron</keyword>
<dbReference type="Pfam" id="PF00355">
    <property type="entry name" value="Rieske"/>
    <property type="match status" value="1"/>
</dbReference>
<dbReference type="SUPFAM" id="SSF50022">
    <property type="entry name" value="ISP domain"/>
    <property type="match status" value="1"/>
</dbReference>
<accession>A0A149RSU5</accession>
<keyword evidence="3" id="KW-0001">2Fe-2S</keyword>
<keyword evidence="8" id="KW-0411">Iron-sulfur</keyword>
<dbReference type="GO" id="GO:0051537">
    <property type="term" value="F:2 iron, 2 sulfur cluster binding"/>
    <property type="evidence" value="ECO:0007669"/>
    <property type="project" value="UniProtKB-KW"/>
</dbReference>
<gene>
    <name evidence="10" type="ORF">AD934_12070</name>
</gene>
<evidence type="ECO:0000313" key="11">
    <source>
        <dbReference type="Proteomes" id="UP000075655"/>
    </source>
</evidence>
<dbReference type="PRINTS" id="PR00368">
    <property type="entry name" value="FADPNR"/>
</dbReference>
<dbReference type="RefSeq" id="WP_062502227.1">
    <property type="nucleotide sequence ID" value="NZ_LHZG01000179.1"/>
</dbReference>
<dbReference type="GO" id="GO:0046872">
    <property type="term" value="F:metal ion binding"/>
    <property type="evidence" value="ECO:0007669"/>
    <property type="project" value="UniProtKB-KW"/>
</dbReference>
<dbReference type="InterPro" id="IPR036188">
    <property type="entry name" value="FAD/NAD-bd_sf"/>
</dbReference>
<organism evidence="10 11">
    <name type="scientific">Gluconobacter oxydans</name>
    <name type="common">Gluconobacter suboxydans</name>
    <dbReference type="NCBI Taxonomy" id="442"/>
    <lineage>
        <taxon>Bacteria</taxon>
        <taxon>Pseudomonadati</taxon>
        <taxon>Pseudomonadota</taxon>
        <taxon>Alphaproteobacteria</taxon>
        <taxon>Acetobacterales</taxon>
        <taxon>Acetobacteraceae</taxon>
        <taxon>Gluconobacter</taxon>
    </lineage>
</organism>
<dbReference type="EMBL" id="LHZG01000179">
    <property type="protein sequence ID" value="KXV17425.1"/>
    <property type="molecule type" value="Genomic_DNA"/>
</dbReference>
<dbReference type="GO" id="GO:0005737">
    <property type="term" value="C:cytoplasm"/>
    <property type="evidence" value="ECO:0007669"/>
    <property type="project" value="TreeGrafter"/>
</dbReference>
<dbReference type="PRINTS" id="PR00411">
    <property type="entry name" value="PNDRDTASEI"/>
</dbReference>
<evidence type="ECO:0000256" key="2">
    <source>
        <dbReference type="ARBA" id="ARBA00022630"/>
    </source>
</evidence>
<dbReference type="PANTHER" id="PTHR43557:SF2">
    <property type="entry name" value="RIESKE DOMAIN-CONTAINING PROTEIN-RELATED"/>
    <property type="match status" value="1"/>
</dbReference>
<dbReference type="PATRIC" id="fig|442.8.peg.1423"/>
<keyword evidence="4" id="KW-0479">Metal-binding</keyword>
<dbReference type="PANTHER" id="PTHR43557">
    <property type="entry name" value="APOPTOSIS-INDUCING FACTOR 1"/>
    <property type="match status" value="1"/>
</dbReference>
<keyword evidence="2" id="KW-0285">Flavoprotein</keyword>
<feature type="domain" description="Rieske" evidence="9">
    <location>
        <begin position="11"/>
        <end position="110"/>
    </location>
</feature>
<dbReference type="SUPFAM" id="SSF51905">
    <property type="entry name" value="FAD/NAD(P)-binding domain"/>
    <property type="match status" value="1"/>
</dbReference>
<dbReference type="AlphaFoldDB" id="A0A149RSU5"/>
<comment type="caution">
    <text evidence="10">The sequence shown here is derived from an EMBL/GenBank/DDBJ whole genome shotgun (WGS) entry which is preliminary data.</text>
</comment>
<dbReference type="Gene3D" id="2.102.10.10">
    <property type="entry name" value="Rieske [2Fe-2S] iron-sulphur domain"/>
    <property type="match status" value="1"/>
</dbReference>
<evidence type="ECO:0000256" key="6">
    <source>
        <dbReference type="ARBA" id="ARBA00023002"/>
    </source>
</evidence>
<dbReference type="Gene3D" id="3.30.390.30">
    <property type="match status" value="1"/>
</dbReference>
<reference evidence="10 11" key="1">
    <citation type="submission" date="2015-06" db="EMBL/GenBank/DDBJ databases">
        <title>Improved classification and identification of acetic acid bacteria using matrix-assisted laser desorption/ionization time-of-flight mass spectrometry; Gluconobacter nephelii and Gluconobacter uchimurae are later heterotypic synonyms of Gluconobacter japonicus and Gluconobacter oxydans, respectively.</title>
        <authorList>
            <person name="Li L."/>
            <person name="Cleenwerck I."/>
            <person name="De Vuyst L."/>
            <person name="Vandamme P."/>
        </authorList>
    </citation>
    <scope>NUCLEOTIDE SEQUENCE [LARGE SCALE GENOMIC DNA]</scope>
    <source>
        <strain evidence="10 11">LMG 1676</strain>
    </source>
</reference>
<dbReference type="Gene3D" id="3.50.50.60">
    <property type="entry name" value="FAD/NAD(P)-binding domain"/>
    <property type="match status" value="2"/>
</dbReference>
<dbReference type="GO" id="GO:0016651">
    <property type="term" value="F:oxidoreductase activity, acting on NAD(P)H"/>
    <property type="evidence" value="ECO:0007669"/>
    <property type="project" value="TreeGrafter"/>
</dbReference>
<evidence type="ECO:0000259" key="9">
    <source>
        <dbReference type="PROSITE" id="PS51296"/>
    </source>
</evidence>
<dbReference type="InterPro" id="IPR023753">
    <property type="entry name" value="FAD/NAD-binding_dom"/>
</dbReference>
<protein>
    <submittedName>
        <fullName evidence="10">Rubredoxin-NAD(+) reductase</fullName>
    </submittedName>
</protein>
<dbReference type="InterPro" id="IPR028202">
    <property type="entry name" value="Reductase_C"/>
</dbReference>
<keyword evidence="5" id="KW-0274">FAD</keyword>
<dbReference type="InterPro" id="IPR016156">
    <property type="entry name" value="FAD/NAD-linked_Rdtase_dimer_sf"/>
</dbReference>
<evidence type="ECO:0000256" key="4">
    <source>
        <dbReference type="ARBA" id="ARBA00022723"/>
    </source>
</evidence>
<evidence type="ECO:0000256" key="1">
    <source>
        <dbReference type="ARBA" id="ARBA00001974"/>
    </source>
</evidence>